<dbReference type="PATRIC" id="fig|111780.3.peg.267"/>
<dbReference type="AlphaFoldDB" id="K9Y1P1"/>
<accession>K9Y1P1</accession>
<geneLocation type="plasmid" evidence="4 6">
    <name>pSTA7437.02</name>
</geneLocation>
<dbReference type="EMBL" id="CP003653">
    <property type="protein sequence ID" value="AFZ37277.1"/>
    <property type="molecule type" value="Genomic_DNA"/>
</dbReference>
<evidence type="ECO:0000259" key="1">
    <source>
        <dbReference type="Pfam" id="PF01609"/>
    </source>
</evidence>
<proteinExistence type="predicted"/>
<dbReference type="KEGG" id="scs:Sta7437_3787"/>
<keyword evidence="4" id="KW-0614">Plasmid</keyword>
<dbReference type="RefSeq" id="WP_015191547.1">
    <property type="nucleotide sequence ID" value="NC_019748.1"/>
</dbReference>
<dbReference type="EMBL" id="CP003653">
    <property type="protein sequence ID" value="AFZ33874.1"/>
    <property type="molecule type" value="Genomic_DNA"/>
</dbReference>
<dbReference type="InterPro" id="IPR002559">
    <property type="entry name" value="Transposase_11"/>
</dbReference>
<reference evidence="6" key="3">
    <citation type="journal article" date="2013" name="Proc. Natl. Acad. Sci. U.S.A.">
        <title>Improving the coverage of the cyanobacterial phylum using diversity-driven genome sequencing.</title>
        <authorList>
            <person name="Shih P.M."/>
            <person name="Wu D."/>
            <person name="Latifi A."/>
            <person name="Axen S.D."/>
            <person name="Fewer D.P."/>
            <person name="Talla E."/>
            <person name="Calteau A."/>
            <person name="Cai F."/>
            <person name="Tandeau de Marsac N."/>
            <person name="Rippka R."/>
            <person name="Herdman M."/>
            <person name="Sivonen K."/>
            <person name="Coursin T."/>
            <person name="Laurent T."/>
            <person name="Goodwin L."/>
            <person name="Nolan M."/>
            <person name="Davenport K.W."/>
            <person name="Han C.S."/>
            <person name="Rubin E.M."/>
            <person name="Eisen J.A."/>
            <person name="Woyke T."/>
            <person name="Gugger M."/>
            <person name="Kerfeld C.A."/>
        </authorList>
    </citation>
    <scope>NUCLEOTIDE SEQUENCE [LARGE SCALE GENOMIC DNA]</scope>
    <source>
        <strain evidence="6">ATCC 29371 / PCC 7437</strain>
        <plasmid evidence="6">Plasmid pSTA7437.02</plasmid>
    </source>
</reference>
<dbReference type="eggNOG" id="COG0732">
    <property type="taxonomic scope" value="Bacteria"/>
</dbReference>
<reference evidence="4" key="2">
    <citation type="submission" date="2012-06" db="EMBL/GenBank/DDBJ databases">
        <title>Finished plasmid 2 of genome of Stanieria cyanosphaera PCC 7437.</title>
        <authorList>
            <consortium name="US DOE Joint Genome Institute"/>
            <person name="Gugger M."/>
            <person name="Coursin T."/>
            <person name="Rippka R."/>
            <person name="Tandeau De Marsac N."/>
            <person name="Huntemann M."/>
            <person name="Wei C.-L."/>
            <person name="Han J."/>
            <person name="Detter J.C."/>
            <person name="Han C."/>
            <person name="Tapia R."/>
            <person name="Davenport K."/>
            <person name="Daligault H."/>
            <person name="Erkkila T."/>
            <person name="Gu W."/>
            <person name="Munk A.C.C."/>
            <person name="Teshima H."/>
            <person name="Xu Y."/>
            <person name="Chain P."/>
            <person name="Chen A."/>
            <person name="Krypides N."/>
            <person name="Mavromatis K."/>
            <person name="Markowitz V."/>
            <person name="Szeto E."/>
            <person name="Ivanova N."/>
            <person name="Mikhailova N."/>
            <person name="Ovchinnikova G."/>
            <person name="Pagani I."/>
            <person name="Pati A."/>
            <person name="Goodwin L."/>
            <person name="Peters L."/>
            <person name="Pitluck S."/>
            <person name="Woyke T."/>
            <person name="Kerfeld C."/>
        </authorList>
    </citation>
    <scope>NUCLEOTIDE SEQUENCE</scope>
    <source>
        <strain evidence="4">PCC 7437</strain>
        <plasmid evidence="4">pSTA7437.02</plasmid>
    </source>
</reference>
<reference evidence="2" key="1">
    <citation type="submission" date="2012-06" db="EMBL/GenBank/DDBJ databases">
        <title>Finished chromosome of genome of Stanieria cyanosphaera PCC 7437.</title>
        <authorList>
            <consortium name="US DOE Joint Genome Institute"/>
            <person name="Gugger M."/>
            <person name="Coursin T."/>
            <person name="Rippka R."/>
            <person name="Tandeau De Marsac N."/>
            <person name="Huntemann M."/>
            <person name="Wei C.-L."/>
            <person name="Han J."/>
            <person name="Detter J.C."/>
            <person name="Han C."/>
            <person name="Tapia R."/>
            <person name="Davenport K."/>
            <person name="Daligault H."/>
            <person name="Erkkila T."/>
            <person name="Gu W."/>
            <person name="Munk A.C.C."/>
            <person name="Teshima H."/>
            <person name="Xu Y."/>
            <person name="Chain P."/>
            <person name="Chen A."/>
            <person name="Krypides N."/>
            <person name="Mavromatis K."/>
            <person name="Markowitz V."/>
            <person name="Szeto E."/>
            <person name="Ivanova N."/>
            <person name="Mikhailova N."/>
            <person name="Ovchinnikova G."/>
            <person name="Pagani I."/>
            <person name="Pati A."/>
            <person name="Goodwin L."/>
            <person name="Peters L."/>
            <person name="Pitluck S."/>
            <person name="Woyke T."/>
            <person name="Kerfeld C."/>
        </authorList>
    </citation>
    <scope>NUCLEOTIDE SEQUENCE</scope>
    <source>
        <strain evidence="2">PCC 7437</strain>
    </source>
</reference>
<protein>
    <submittedName>
        <fullName evidence="4">Transposase IS4 family protein</fullName>
    </submittedName>
</protein>
<dbReference type="GO" id="GO:0004803">
    <property type="term" value="F:transposase activity"/>
    <property type="evidence" value="ECO:0007669"/>
    <property type="project" value="InterPro"/>
</dbReference>
<dbReference type="KEGG" id="scs:Sta7437_4853"/>
<dbReference type="STRING" id="111780.Sta7437_0257"/>
<dbReference type="GO" id="GO:0006313">
    <property type="term" value="P:DNA transposition"/>
    <property type="evidence" value="ECO:0007669"/>
    <property type="project" value="InterPro"/>
</dbReference>
<sequence>MKLNQHLKDWKQIVSQKFPDLSLPQVSGLATWSFGMVMTQSSSLTKVSTLIAKINQEKDNTVRQRLKEWYKEETAKAKTGNKRVSLEVKGCFASLLKWIVDLLPQSNQELPMALDATSIGQNFVVLSINVLYRGSAIPIAWKVVKGTDKGSWKPYWKELFQSLNNVVPTDWKVIVSADRGLYAPWLYEQIVKLGWHPFLRINHQGQYRRQNSSLWYSLSTVVTDAGESWSGRVTCFKSNQIDCTLLARWDEGYTDPWLILTDLKSTDADIGWYGFRSWIECSYRDVKSDGWQWHKTRLLKAERAERHWLAMAVAMLWMVTLGGEQEISSKDELIGDRSLAFEPTPTRQISCFLNGLLTIVARLLNGQSVALGRLLPFSFNHFSDLAFSDSS</sequence>
<dbReference type="GO" id="GO:0003677">
    <property type="term" value="F:DNA binding"/>
    <property type="evidence" value="ECO:0007669"/>
    <property type="project" value="InterPro"/>
</dbReference>
<dbReference type="Pfam" id="PF01609">
    <property type="entry name" value="DDE_Tnp_1"/>
    <property type="match status" value="1"/>
</dbReference>
<keyword evidence="6" id="KW-1185">Reference proteome</keyword>
<dbReference type="InterPro" id="IPR012337">
    <property type="entry name" value="RNaseH-like_sf"/>
</dbReference>
<dbReference type="EMBL" id="CP003655">
    <property type="protein sequence ID" value="AFZ38249.1"/>
    <property type="molecule type" value="Genomic_DNA"/>
</dbReference>
<evidence type="ECO:0000313" key="5">
    <source>
        <dbReference type="EMBL" id="AFZ38285.1"/>
    </source>
</evidence>
<dbReference type="HOGENOM" id="CLU_789509_0_0_3"/>
<evidence type="ECO:0000313" key="4">
    <source>
        <dbReference type="EMBL" id="AFZ38249.1"/>
    </source>
</evidence>
<evidence type="ECO:0000313" key="3">
    <source>
        <dbReference type="EMBL" id="AFZ37277.1"/>
    </source>
</evidence>
<evidence type="ECO:0000313" key="6">
    <source>
        <dbReference type="Proteomes" id="UP000010473"/>
    </source>
</evidence>
<gene>
    <name evidence="2" type="ordered locus">Sta7437_0257</name>
    <name evidence="3" type="ordered locus">Sta7437_3787</name>
    <name evidence="4" type="ordered locus">Sta7437_4814</name>
    <name evidence="5" type="ordered locus">Sta7437_4853</name>
</gene>
<dbReference type="KEGG" id="scs:Sta7437_4814"/>
<feature type="domain" description="Transposase IS4-like" evidence="1">
    <location>
        <begin position="150"/>
        <end position="316"/>
    </location>
</feature>
<organism evidence="4 6">
    <name type="scientific">Stanieria cyanosphaera (strain ATCC 29371 / PCC 7437)</name>
    <dbReference type="NCBI Taxonomy" id="111780"/>
    <lineage>
        <taxon>Bacteria</taxon>
        <taxon>Bacillati</taxon>
        <taxon>Cyanobacteriota</taxon>
        <taxon>Cyanophyceae</taxon>
        <taxon>Pleurocapsales</taxon>
        <taxon>Dermocarpellaceae</taxon>
        <taxon>Stanieria</taxon>
    </lineage>
</organism>
<dbReference type="Proteomes" id="UP000010473">
    <property type="component" value="Plasmid pSTA7437.02"/>
</dbReference>
<dbReference type="SUPFAM" id="SSF53098">
    <property type="entry name" value="Ribonuclease H-like"/>
    <property type="match status" value="1"/>
</dbReference>
<name>K9Y1P1_STAC7</name>
<evidence type="ECO:0000313" key="2">
    <source>
        <dbReference type="EMBL" id="AFZ33874.1"/>
    </source>
</evidence>
<dbReference type="KEGG" id="scs:Sta7437_0257"/>
<dbReference type="Proteomes" id="UP000010473">
    <property type="component" value="Chromosome"/>
</dbReference>
<dbReference type="EMBL" id="CP003655">
    <property type="protein sequence ID" value="AFZ38285.1"/>
    <property type="molecule type" value="Genomic_DNA"/>
</dbReference>